<protein>
    <submittedName>
        <fullName evidence="2">Uncharacterized protein</fullName>
    </submittedName>
</protein>
<evidence type="ECO:0000313" key="3">
    <source>
        <dbReference type="Proteomes" id="UP000007796"/>
    </source>
</evidence>
<feature type="compositionally biased region" description="Basic and acidic residues" evidence="1">
    <location>
        <begin position="161"/>
        <end position="174"/>
    </location>
</feature>
<gene>
    <name evidence="2" type="ORF">CMQ_3363</name>
</gene>
<organism evidence="3">
    <name type="scientific">Grosmannia clavigera (strain kw1407 / UAMH 11150)</name>
    <name type="common">Blue stain fungus</name>
    <name type="synonym">Graphiocladiella clavigera</name>
    <dbReference type="NCBI Taxonomy" id="655863"/>
    <lineage>
        <taxon>Eukaryota</taxon>
        <taxon>Fungi</taxon>
        <taxon>Dikarya</taxon>
        <taxon>Ascomycota</taxon>
        <taxon>Pezizomycotina</taxon>
        <taxon>Sordariomycetes</taxon>
        <taxon>Sordariomycetidae</taxon>
        <taxon>Ophiostomatales</taxon>
        <taxon>Ophiostomataceae</taxon>
        <taxon>Leptographium</taxon>
    </lineage>
</organism>
<dbReference type="GeneID" id="25976455"/>
<reference evidence="2 3" key="1">
    <citation type="journal article" date="2011" name="Proc. Natl. Acad. Sci. U.S.A.">
        <title>Genome and transcriptome analyses of the mountain pine beetle-fungal symbiont Grosmannia clavigera, a lodgepole pine pathogen.</title>
        <authorList>
            <person name="DiGuistini S."/>
            <person name="Wang Y."/>
            <person name="Liao N.Y."/>
            <person name="Taylor G."/>
            <person name="Tanguay P."/>
            <person name="Feau N."/>
            <person name="Henrissat B."/>
            <person name="Chan S.K."/>
            <person name="Hesse-Orce U."/>
            <person name="Alamouti S.M."/>
            <person name="Tsui C.K.M."/>
            <person name="Docking R.T."/>
            <person name="Levasseur A."/>
            <person name="Haridas S."/>
            <person name="Robertson G."/>
            <person name="Birol I."/>
            <person name="Holt R.A."/>
            <person name="Marra M.A."/>
            <person name="Hamelin R.C."/>
            <person name="Hirst M."/>
            <person name="Jones S.J.M."/>
            <person name="Bohlmann J."/>
            <person name="Breuil C."/>
        </authorList>
    </citation>
    <scope>NUCLEOTIDE SEQUENCE [LARGE SCALE GENOMIC DNA]</scope>
    <source>
        <strain evidence="3">kw1407 / UAMH 11150</strain>
    </source>
</reference>
<keyword evidence="3" id="KW-1185">Reference proteome</keyword>
<dbReference type="Proteomes" id="UP000007796">
    <property type="component" value="Unassembled WGS sequence"/>
</dbReference>
<evidence type="ECO:0000256" key="1">
    <source>
        <dbReference type="SAM" id="MobiDB-lite"/>
    </source>
</evidence>
<dbReference type="HOGENOM" id="CLU_042952_0_0_1"/>
<accession>F0XA91</accession>
<sequence>MLAAHDQENRLIGHSLGGASGKQQALQPKTPGAKFPKTPLKKMPFNDQNGATRLAAGRSVLGGRLGGGIENMQQTVGKAGKAGVLATPREPRTVRAPLGNKTTNAKAQTLYQHQQQQLQKQGVKERIKEIEKSAQQAQPTSTRRARVISPRVNPSKLSVLNDKRAGGRGDRDNAEVEYAPPPVVARPFESDVFPNGALTFAAFRPANRLRGYYDHYYNPVDANGLSRRDKELAEKQQRAFEKLDICVQDDLNSLDWSIGDVPASKGFVAKQKQTQTQTTGLAKQAPATIAVRNAAAALALGAKSGPPQSKVGRPAGVRTAATAASSSSTFVSGLPLRKGLPAKSVLAHRPKTSHYAVAETASRTTLGYTKGRTALSLVRGNTVAGRPPAGRSAVTARPRTAGGVLESGSSAAVTPVYKAEMGAVTTEEVVSMGADDDDGDASTRTPAFVSIFDVEEESGELGGAGTVINDDLDDDFQLDVQF</sequence>
<dbReference type="InParanoid" id="F0XA91"/>
<dbReference type="eggNOG" id="ENOG502S7FM">
    <property type="taxonomic scope" value="Eukaryota"/>
</dbReference>
<feature type="region of interest" description="Disordered" evidence="1">
    <location>
        <begin position="132"/>
        <end position="175"/>
    </location>
</feature>
<evidence type="ECO:0000313" key="2">
    <source>
        <dbReference type="EMBL" id="EFX05294.1"/>
    </source>
</evidence>
<dbReference type="EMBL" id="GL629735">
    <property type="protein sequence ID" value="EFX05294.1"/>
    <property type="molecule type" value="Genomic_DNA"/>
</dbReference>
<dbReference type="OrthoDB" id="5327145at2759"/>
<dbReference type="RefSeq" id="XP_014174776.1">
    <property type="nucleotide sequence ID" value="XM_014319301.1"/>
</dbReference>
<dbReference type="AlphaFoldDB" id="F0XA91"/>
<feature type="compositionally biased region" description="Polar residues" evidence="1">
    <location>
        <begin position="133"/>
        <end position="142"/>
    </location>
</feature>
<name>F0XA91_GROCL</name>
<proteinExistence type="predicted"/>
<feature type="region of interest" description="Disordered" evidence="1">
    <location>
        <begin position="13"/>
        <end position="48"/>
    </location>
</feature>